<feature type="transmembrane region" description="Helical" evidence="7">
    <location>
        <begin position="165"/>
        <end position="187"/>
    </location>
</feature>
<evidence type="ECO:0000256" key="5">
    <source>
        <dbReference type="ARBA" id="ARBA00022989"/>
    </source>
</evidence>
<evidence type="ECO:0000256" key="2">
    <source>
        <dbReference type="ARBA" id="ARBA00022692"/>
    </source>
</evidence>
<comment type="subcellular location">
    <subcellularLocation>
        <location evidence="1">Cell membrane</location>
        <topology evidence="1">Multi-pass membrane protein</topology>
    </subcellularLocation>
</comment>
<dbReference type="InterPro" id="IPR003593">
    <property type="entry name" value="AAA+_ATPase"/>
</dbReference>
<dbReference type="SUPFAM" id="SSF52540">
    <property type="entry name" value="P-loop containing nucleoside triphosphate hydrolases"/>
    <property type="match status" value="1"/>
</dbReference>
<dbReference type="InterPro" id="IPR039421">
    <property type="entry name" value="Type_1_exporter"/>
</dbReference>
<dbReference type="GO" id="GO:0005886">
    <property type="term" value="C:plasma membrane"/>
    <property type="evidence" value="ECO:0007669"/>
    <property type="project" value="UniProtKB-SubCell"/>
</dbReference>
<dbReference type="GO" id="GO:0005524">
    <property type="term" value="F:ATP binding"/>
    <property type="evidence" value="ECO:0007669"/>
    <property type="project" value="UniProtKB-KW"/>
</dbReference>
<dbReference type="PANTHER" id="PTHR24221">
    <property type="entry name" value="ATP-BINDING CASSETTE SUB-FAMILY B"/>
    <property type="match status" value="1"/>
</dbReference>
<evidence type="ECO:0000259" key="8">
    <source>
        <dbReference type="PROSITE" id="PS50893"/>
    </source>
</evidence>
<dbReference type="InterPro" id="IPR027417">
    <property type="entry name" value="P-loop_NTPase"/>
</dbReference>
<evidence type="ECO:0000256" key="7">
    <source>
        <dbReference type="SAM" id="Phobius"/>
    </source>
</evidence>
<protein>
    <submittedName>
        <fullName evidence="9">ABC transporter, ATP-binding protein, possible subtilin transporter</fullName>
    </submittedName>
</protein>
<dbReference type="STRING" id="1619100.UT34_C0002G0068"/>
<keyword evidence="2 7" id="KW-0812">Transmembrane</keyword>
<evidence type="ECO:0000256" key="3">
    <source>
        <dbReference type="ARBA" id="ARBA00022741"/>
    </source>
</evidence>
<dbReference type="Pfam" id="PF00005">
    <property type="entry name" value="ABC_tran"/>
    <property type="match status" value="1"/>
</dbReference>
<gene>
    <name evidence="9" type="ORF">UT34_C0002G0068</name>
</gene>
<feature type="transmembrane region" description="Helical" evidence="7">
    <location>
        <begin position="76"/>
        <end position="95"/>
    </location>
</feature>
<keyword evidence="5 7" id="KW-1133">Transmembrane helix</keyword>
<keyword evidence="3" id="KW-0547">Nucleotide-binding</keyword>
<keyword evidence="4 9" id="KW-0067">ATP-binding</keyword>
<name>A0A0G0MYD4_9BACT</name>
<dbReference type="Gene3D" id="3.40.50.300">
    <property type="entry name" value="P-loop containing nucleotide triphosphate hydrolases"/>
    <property type="match status" value="1"/>
</dbReference>
<organism evidence="9 10">
    <name type="scientific">candidate division WS6 bacterium GW2011_GWF2_39_15</name>
    <dbReference type="NCBI Taxonomy" id="1619100"/>
    <lineage>
        <taxon>Bacteria</taxon>
        <taxon>Candidatus Dojkabacteria</taxon>
    </lineage>
</organism>
<evidence type="ECO:0000256" key="4">
    <source>
        <dbReference type="ARBA" id="ARBA00022840"/>
    </source>
</evidence>
<sequence length="581" mass="66877">MQITKKVKLGVLFKILKLVYGLFPLQAITRDFVFIIVIALEMYGIKVGGQFIDATARLLIDHFEFTFASYFITDSFFYLTLGLGIWMLISALNSLRNFLYESIFKKVQFHMQSALLEGIARANLEDVERKEFRDLLEFVPKFSYENILATYQGFSDGIKWFIRGVAAMFILFSSLGLPALLLIVFVLPENLAGHLNRKKRHDYNNSEVERMKKVSYFDNLITRLPFFPELRVDNSVRYLKERYEKDGGAVMNGFIELLKHYYIDTTLFNIIGRLLLTGFIIFILVISLILKFSIGSFKALYDYTVTAYESFLEFVGTILRVSTYLDYAEKYFEYIEYKGFGDVIHGEGLLNAETPDLELKDLSYIYLDSGRKALNDVNLKVEAGKHVAIIGSDGSGKSSLVRILCGLYRIVDGNYMIGGISIKDLARGELKKKVSVVFQEFVNYNLSLKENITLTSDRKRINRMLYDKALSISGVDKMMEKEGILEHQVLGKYFSGGREISPGYWQRLAIARAIYRDRDVYILDEPFLHIDEESRGKILQSLLSYIGNLHSLIYITQEEDFLDLFDDVYDLKNGKLVKRSK</sequence>
<dbReference type="SMART" id="SM00382">
    <property type="entry name" value="AAA"/>
    <property type="match status" value="1"/>
</dbReference>
<evidence type="ECO:0000256" key="1">
    <source>
        <dbReference type="ARBA" id="ARBA00004651"/>
    </source>
</evidence>
<feature type="transmembrane region" description="Helical" evidence="7">
    <location>
        <begin position="270"/>
        <end position="290"/>
    </location>
</feature>
<dbReference type="CDD" id="cd03228">
    <property type="entry name" value="ABCC_MRP_Like"/>
    <property type="match status" value="1"/>
</dbReference>
<dbReference type="GO" id="GO:0016887">
    <property type="term" value="F:ATP hydrolysis activity"/>
    <property type="evidence" value="ECO:0007669"/>
    <property type="project" value="InterPro"/>
</dbReference>
<evidence type="ECO:0000313" key="9">
    <source>
        <dbReference type="EMBL" id="KKR05561.1"/>
    </source>
</evidence>
<evidence type="ECO:0000313" key="10">
    <source>
        <dbReference type="Proteomes" id="UP000034799"/>
    </source>
</evidence>
<proteinExistence type="predicted"/>
<dbReference type="EMBL" id="LBWK01000002">
    <property type="protein sequence ID" value="KKR05561.1"/>
    <property type="molecule type" value="Genomic_DNA"/>
</dbReference>
<reference evidence="9 10" key="1">
    <citation type="journal article" date="2015" name="Nature">
        <title>rRNA introns, odd ribosomes, and small enigmatic genomes across a large radiation of phyla.</title>
        <authorList>
            <person name="Brown C.T."/>
            <person name="Hug L.A."/>
            <person name="Thomas B.C."/>
            <person name="Sharon I."/>
            <person name="Castelle C.J."/>
            <person name="Singh A."/>
            <person name="Wilkins M.J."/>
            <person name="Williams K.H."/>
            <person name="Banfield J.F."/>
        </authorList>
    </citation>
    <scope>NUCLEOTIDE SEQUENCE [LARGE SCALE GENOMIC DNA]</scope>
</reference>
<dbReference type="AlphaFoldDB" id="A0A0G0MYD4"/>
<dbReference type="SUPFAM" id="SSF90123">
    <property type="entry name" value="ABC transporter transmembrane region"/>
    <property type="match status" value="1"/>
</dbReference>
<evidence type="ECO:0000256" key="6">
    <source>
        <dbReference type="ARBA" id="ARBA00023136"/>
    </source>
</evidence>
<accession>A0A0G0MYD4</accession>
<dbReference type="InterPro" id="IPR036640">
    <property type="entry name" value="ABC1_TM_sf"/>
</dbReference>
<dbReference type="PROSITE" id="PS50893">
    <property type="entry name" value="ABC_TRANSPORTER_2"/>
    <property type="match status" value="1"/>
</dbReference>
<dbReference type="GO" id="GO:0034040">
    <property type="term" value="F:ATPase-coupled lipid transmembrane transporter activity"/>
    <property type="evidence" value="ECO:0007669"/>
    <property type="project" value="TreeGrafter"/>
</dbReference>
<feature type="domain" description="ABC transporter" evidence="8">
    <location>
        <begin position="357"/>
        <end position="581"/>
    </location>
</feature>
<comment type="caution">
    <text evidence="9">The sequence shown here is derived from an EMBL/GenBank/DDBJ whole genome shotgun (WGS) entry which is preliminary data.</text>
</comment>
<dbReference type="InterPro" id="IPR003439">
    <property type="entry name" value="ABC_transporter-like_ATP-bd"/>
</dbReference>
<dbReference type="Proteomes" id="UP000034799">
    <property type="component" value="Unassembled WGS sequence"/>
</dbReference>
<keyword evidence="6 7" id="KW-0472">Membrane</keyword>
<dbReference type="PANTHER" id="PTHR24221:SF654">
    <property type="entry name" value="ATP-BINDING CASSETTE SUB-FAMILY B MEMBER 6"/>
    <property type="match status" value="1"/>
</dbReference>